<accession>A0ABV8MQZ3</accession>
<gene>
    <name evidence="2" type="ORF">ACFOW7_14040</name>
</gene>
<sequence length="180" mass="19591">MRAAIVTLLTLAYPLLVYLGLGRFEPRWLALLLAGLALLRALATRERVWLAAAAGALLLAGVSALGNAALPLKLYPVLVNGVLLGVFLLSLSHPPSMIERLARLREPDLPPEAVVYTRRVTQVWCGFFVLNGSMALYTALWASDALWALYNGLIAYGLMGVLFLGEWLVRGRVRARTAHG</sequence>
<reference evidence="3" key="1">
    <citation type="journal article" date="2019" name="Int. J. Syst. Evol. Microbiol.">
        <title>The Global Catalogue of Microorganisms (GCM) 10K type strain sequencing project: providing services to taxonomists for standard genome sequencing and annotation.</title>
        <authorList>
            <consortium name="The Broad Institute Genomics Platform"/>
            <consortium name="The Broad Institute Genome Sequencing Center for Infectious Disease"/>
            <person name="Wu L."/>
            <person name="Ma J."/>
        </authorList>
    </citation>
    <scope>NUCLEOTIDE SEQUENCE [LARGE SCALE GENOMIC DNA]</scope>
    <source>
        <strain evidence="3">LMG 29894</strain>
    </source>
</reference>
<feature type="transmembrane region" description="Helical" evidence="1">
    <location>
        <begin position="48"/>
        <end position="68"/>
    </location>
</feature>
<dbReference type="RefSeq" id="WP_378165313.1">
    <property type="nucleotide sequence ID" value="NZ_JBHSBU010000001.1"/>
</dbReference>
<feature type="transmembrane region" description="Helical" evidence="1">
    <location>
        <begin position="123"/>
        <end position="142"/>
    </location>
</feature>
<protein>
    <recommendedName>
        <fullName evidence="4">DNA gyrase subunit B</fullName>
    </recommendedName>
</protein>
<evidence type="ECO:0008006" key="4">
    <source>
        <dbReference type="Google" id="ProtNLM"/>
    </source>
</evidence>
<feature type="transmembrane region" description="Helical" evidence="1">
    <location>
        <begin position="27"/>
        <end position="43"/>
    </location>
</feature>
<evidence type="ECO:0000313" key="2">
    <source>
        <dbReference type="EMBL" id="MFC4160459.1"/>
    </source>
</evidence>
<comment type="caution">
    <text evidence="2">The sequence shown here is derived from an EMBL/GenBank/DDBJ whole genome shotgun (WGS) entry which is preliminary data.</text>
</comment>
<dbReference type="EMBL" id="JBHSBU010000001">
    <property type="protein sequence ID" value="MFC4160459.1"/>
    <property type="molecule type" value="Genomic_DNA"/>
</dbReference>
<keyword evidence="1" id="KW-1133">Transmembrane helix</keyword>
<keyword evidence="1" id="KW-0812">Transmembrane</keyword>
<keyword evidence="3" id="KW-1185">Reference proteome</keyword>
<evidence type="ECO:0000313" key="3">
    <source>
        <dbReference type="Proteomes" id="UP001595791"/>
    </source>
</evidence>
<proteinExistence type="predicted"/>
<feature type="transmembrane region" description="Helical" evidence="1">
    <location>
        <begin position="74"/>
        <end position="91"/>
    </location>
</feature>
<name>A0ABV8MQZ3_9NEIS</name>
<keyword evidence="1" id="KW-0472">Membrane</keyword>
<dbReference type="Proteomes" id="UP001595791">
    <property type="component" value="Unassembled WGS sequence"/>
</dbReference>
<organism evidence="2 3">
    <name type="scientific">Chitinimonas lacunae</name>
    <dbReference type="NCBI Taxonomy" id="1963018"/>
    <lineage>
        <taxon>Bacteria</taxon>
        <taxon>Pseudomonadati</taxon>
        <taxon>Pseudomonadota</taxon>
        <taxon>Betaproteobacteria</taxon>
        <taxon>Neisseriales</taxon>
        <taxon>Chitinibacteraceae</taxon>
        <taxon>Chitinimonas</taxon>
    </lineage>
</organism>
<evidence type="ECO:0000256" key="1">
    <source>
        <dbReference type="SAM" id="Phobius"/>
    </source>
</evidence>
<feature type="transmembrane region" description="Helical" evidence="1">
    <location>
        <begin position="148"/>
        <end position="169"/>
    </location>
</feature>